<gene>
    <name evidence="3" type="primary">LOC140021652</name>
</gene>
<dbReference type="InterPro" id="IPR041588">
    <property type="entry name" value="Integrase_H2C2"/>
</dbReference>
<accession>A0ABM4WB75</accession>
<evidence type="ECO:0000259" key="1">
    <source>
        <dbReference type="Pfam" id="PF17921"/>
    </source>
</evidence>
<evidence type="ECO:0000313" key="3">
    <source>
        <dbReference type="RefSeq" id="XP_071929042.1"/>
    </source>
</evidence>
<keyword evidence="2" id="KW-1185">Reference proteome</keyword>
<dbReference type="RefSeq" id="XP_071929042.1">
    <property type="nucleotide sequence ID" value="XM_072072941.1"/>
</dbReference>
<feature type="domain" description="Integrase zinc-binding" evidence="1">
    <location>
        <begin position="60"/>
        <end position="97"/>
    </location>
</feature>
<name>A0ABM4WB75_COFAR</name>
<reference evidence="3" key="1">
    <citation type="submission" date="2025-08" db="UniProtKB">
        <authorList>
            <consortium name="RefSeq"/>
        </authorList>
    </citation>
    <scope>IDENTIFICATION</scope>
    <source>
        <tissue evidence="3">Leaves</tissue>
    </source>
</reference>
<organism evidence="2 3">
    <name type="scientific">Coffea arabica</name>
    <name type="common">Arabian coffee</name>
    <dbReference type="NCBI Taxonomy" id="13443"/>
    <lineage>
        <taxon>Eukaryota</taxon>
        <taxon>Viridiplantae</taxon>
        <taxon>Streptophyta</taxon>
        <taxon>Embryophyta</taxon>
        <taxon>Tracheophyta</taxon>
        <taxon>Spermatophyta</taxon>
        <taxon>Magnoliopsida</taxon>
        <taxon>eudicotyledons</taxon>
        <taxon>Gunneridae</taxon>
        <taxon>Pentapetalae</taxon>
        <taxon>asterids</taxon>
        <taxon>lamiids</taxon>
        <taxon>Gentianales</taxon>
        <taxon>Rubiaceae</taxon>
        <taxon>Ixoroideae</taxon>
        <taxon>Gardenieae complex</taxon>
        <taxon>Bertiereae - Coffeeae clade</taxon>
        <taxon>Coffeeae</taxon>
        <taxon>Coffea</taxon>
    </lineage>
</organism>
<proteinExistence type="predicted"/>
<dbReference type="Gene3D" id="1.10.340.70">
    <property type="match status" value="1"/>
</dbReference>
<protein>
    <recommendedName>
        <fullName evidence="1">Integrase zinc-binding domain-containing protein</fullName>
    </recommendedName>
</protein>
<dbReference type="GeneID" id="140021652"/>
<evidence type="ECO:0000313" key="2">
    <source>
        <dbReference type="Proteomes" id="UP001652660"/>
    </source>
</evidence>
<dbReference type="Pfam" id="PF17921">
    <property type="entry name" value="Integrase_H2C2"/>
    <property type="match status" value="1"/>
</dbReference>
<sequence>MTCVIPEWAKEVMESYQGDEEVQEMIKGLVLTPGSLQDYSYQDGIVRYKGRVVVGKEGGIRRKIIIAIHDSQLGGHSGVQVNYLRAKRLFHWPECTRKSKLQYCSVILVESARMSIMLILVSCNPYPHLSTPEAMSP</sequence>
<dbReference type="Proteomes" id="UP001652660">
    <property type="component" value="Chromosome 11e"/>
</dbReference>